<dbReference type="Proteomes" id="UP000006514">
    <property type="component" value="Unassembled WGS sequence"/>
</dbReference>
<accession>J0CW00</accession>
<proteinExistence type="predicted"/>
<organism evidence="2 3">
    <name type="scientific">Auricularia subglabra (strain TFB-10046 / SS5)</name>
    <name type="common">White-rot fungus</name>
    <name type="synonym">Auricularia delicata (strain TFB10046)</name>
    <dbReference type="NCBI Taxonomy" id="717982"/>
    <lineage>
        <taxon>Eukaryota</taxon>
        <taxon>Fungi</taxon>
        <taxon>Dikarya</taxon>
        <taxon>Basidiomycota</taxon>
        <taxon>Agaricomycotina</taxon>
        <taxon>Agaricomycetes</taxon>
        <taxon>Auriculariales</taxon>
        <taxon>Auriculariaceae</taxon>
        <taxon>Auricularia</taxon>
    </lineage>
</organism>
<feature type="chain" id="PRO_5003732426" description="Fungal N-terminal domain-containing protein" evidence="1">
    <location>
        <begin position="25"/>
        <end position="245"/>
    </location>
</feature>
<evidence type="ECO:0000313" key="3">
    <source>
        <dbReference type="Proteomes" id="UP000006514"/>
    </source>
</evidence>
<dbReference type="AlphaFoldDB" id="J0CW00"/>
<protein>
    <recommendedName>
        <fullName evidence="4">Fungal N-terminal domain-containing protein</fullName>
    </recommendedName>
</protein>
<sequence length="245" mass="27694">MPINFGSFGDIVAVLQLAWQLRAALSTASGASAEIRVLVTDVDSFTRALQQTKAAIEQRHTPLAPAVENGIKHAIIACHDVLRVILDKVDAFRLRMTSRIGAIAWRQYWAVAAWSILGGKKDVEALRMRLSEQIGVVQTYLSLAQSNDQSKVHETVDRHGAALDRIYSVMQDIQLRFDVGVPAFHFFGPDGRYYPPFARTSFQRPEYYPMPYEPPFWQTRVIQGDVSTWWPSARFDASQKMLQLL</sequence>
<evidence type="ECO:0008006" key="4">
    <source>
        <dbReference type="Google" id="ProtNLM"/>
    </source>
</evidence>
<dbReference type="EMBL" id="JH687929">
    <property type="protein sequence ID" value="EJD34663.1"/>
    <property type="molecule type" value="Genomic_DNA"/>
</dbReference>
<dbReference type="OrthoDB" id="3271094at2759"/>
<dbReference type="KEGG" id="adl:AURDEDRAFT_176298"/>
<reference evidence="3" key="1">
    <citation type="journal article" date="2012" name="Science">
        <title>The Paleozoic origin of enzymatic lignin decomposition reconstructed from 31 fungal genomes.</title>
        <authorList>
            <person name="Floudas D."/>
            <person name="Binder M."/>
            <person name="Riley R."/>
            <person name="Barry K."/>
            <person name="Blanchette R.A."/>
            <person name="Henrissat B."/>
            <person name="Martinez A.T."/>
            <person name="Otillar R."/>
            <person name="Spatafora J.W."/>
            <person name="Yadav J.S."/>
            <person name="Aerts A."/>
            <person name="Benoit I."/>
            <person name="Boyd A."/>
            <person name="Carlson A."/>
            <person name="Copeland A."/>
            <person name="Coutinho P.M."/>
            <person name="de Vries R.P."/>
            <person name="Ferreira P."/>
            <person name="Findley K."/>
            <person name="Foster B."/>
            <person name="Gaskell J."/>
            <person name="Glotzer D."/>
            <person name="Gorecki P."/>
            <person name="Heitman J."/>
            <person name="Hesse C."/>
            <person name="Hori C."/>
            <person name="Igarashi K."/>
            <person name="Jurgens J.A."/>
            <person name="Kallen N."/>
            <person name="Kersten P."/>
            <person name="Kohler A."/>
            <person name="Kuees U."/>
            <person name="Kumar T.K.A."/>
            <person name="Kuo A."/>
            <person name="LaButti K."/>
            <person name="Larrondo L.F."/>
            <person name="Lindquist E."/>
            <person name="Ling A."/>
            <person name="Lombard V."/>
            <person name="Lucas S."/>
            <person name="Lundell T."/>
            <person name="Martin R."/>
            <person name="McLaughlin D.J."/>
            <person name="Morgenstern I."/>
            <person name="Morin E."/>
            <person name="Murat C."/>
            <person name="Nagy L.G."/>
            <person name="Nolan M."/>
            <person name="Ohm R.A."/>
            <person name="Patyshakuliyeva A."/>
            <person name="Rokas A."/>
            <person name="Ruiz-Duenas F.J."/>
            <person name="Sabat G."/>
            <person name="Salamov A."/>
            <person name="Samejima M."/>
            <person name="Schmutz J."/>
            <person name="Slot J.C."/>
            <person name="St John F."/>
            <person name="Stenlid J."/>
            <person name="Sun H."/>
            <person name="Sun S."/>
            <person name="Syed K."/>
            <person name="Tsang A."/>
            <person name="Wiebenga A."/>
            <person name="Young D."/>
            <person name="Pisabarro A."/>
            <person name="Eastwood D.C."/>
            <person name="Martin F."/>
            <person name="Cullen D."/>
            <person name="Grigoriev I.V."/>
            <person name="Hibbett D.S."/>
        </authorList>
    </citation>
    <scope>NUCLEOTIDE SEQUENCE [LARGE SCALE GENOMIC DNA]</scope>
    <source>
        <strain evidence="3">TFB10046</strain>
    </source>
</reference>
<evidence type="ECO:0000256" key="1">
    <source>
        <dbReference type="SAM" id="SignalP"/>
    </source>
</evidence>
<name>J0CW00_AURST</name>
<feature type="signal peptide" evidence="1">
    <location>
        <begin position="1"/>
        <end position="24"/>
    </location>
</feature>
<dbReference type="eggNOG" id="ENOG502RCEE">
    <property type="taxonomic scope" value="Eukaryota"/>
</dbReference>
<dbReference type="InParanoid" id="J0CW00"/>
<evidence type="ECO:0000313" key="2">
    <source>
        <dbReference type="EMBL" id="EJD34663.1"/>
    </source>
</evidence>
<dbReference type="PANTHER" id="PTHR38886">
    <property type="entry name" value="SESA DOMAIN-CONTAINING PROTEIN"/>
    <property type="match status" value="1"/>
</dbReference>
<dbReference type="PANTHER" id="PTHR38886:SF1">
    <property type="entry name" value="NACHT-NTPASE AND P-LOOP NTPASES N-TERMINAL DOMAIN-CONTAINING PROTEIN"/>
    <property type="match status" value="1"/>
</dbReference>
<keyword evidence="3" id="KW-1185">Reference proteome</keyword>
<gene>
    <name evidence="2" type="ORF">AURDEDRAFT_176298</name>
</gene>
<keyword evidence="1" id="KW-0732">Signal</keyword>